<keyword evidence="2" id="KW-1185">Reference proteome</keyword>
<dbReference type="Proteomes" id="UP000494216">
    <property type="component" value="Unassembled WGS sequence"/>
</dbReference>
<organism evidence="1 2">
    <name type="scientific">Candidatus Methylobacter favarea</name>
    <dbReference type="NCBI Taxonomy" id="2707345"/>
    <lineage>
        <taxon>Bacteria</taxon>
        <taxon>Pseudomonadati</taxon>
        <taxon>Pseudomonadota</taxon>
        <taxon>Gammaproteobacteria</taxon>
        <taxon>Methylococcales</taxon>
        <taxon>Methylococcaceae</taxon>
        <taxon>Methylobacter</taxon>
    </lineage>
</organism>
<proteinExistence type="predicted"/>
<name>A0A8S0XVD7_9GAMM</name>
<dbReference type="EMBL" id="CADCXN010000113">
    <property type="protein sequence ID" value="CAA9892698.1"/>
    <property type="molecule type" value="Genomic_DNA"/>
</dbReference>
<evidence type="ECO:0000313" key="1">
    <source>
        <dbReference type="EMBL" id="CAA9892698.1"/>
    </source>
</evidence>
<gene>
    <name evidence="1" type="ORF">METHB2_80015</name>
</gene>
<protein>
    <submittedName>
        <fullName evidence="1">Uncharacterized protein</fullName>
    </submittedName>
</protein>
<accession>A0A8S0XVD7</accession>
<evidence type="ECO:0000313" key="2">
    <source>
        <dbReference type="Proteomes" id="UP000494216"/>
    </source>
</evidence>
<reference evidence="1 2" key="1">
    <citation type="submission" date="2020-02" db="EMBL/GenBank/DDBJ databases">
        <authorList>
            <person name="Hogendoorn C."/>
        </authorList>
    </citation>
    <scope>NUCLEOTIDE SEQUENCE [LARGE SCALE GENOMIC DNA]</scope>
    <source>
        <strain evidence="1">METHB21</strain>
    </source>
</reference>
<dbReference type="AlphaFoldDB" id="A0A8S0XVD7"/>
<sequence>MLRLGAFIRLVRGINLGFKVLQSVAKLNQLTRLFRICITKLLHNRSVKQFITTQREEQ</sequence>
<comment type="caution">
    <text evidence="1">The sequence shown here is derived from an EMBL/GenBank/DDBJ whole genome shotgun (WGS) entry which is preliminary data.</text>
</comment>